<dbReference type="GO" id="GO:0005507">
    <property type="term" value="F:copper ion binding"/>
    <property type="evidence" value="ECO:0007669"/>
    <property type="project" value="InterPro"/>
</dbReference>
<dbReference type="GO" id="GO:0006801">
    <property type="term" value="P:superoxide metabolic process"/>
    <property type="evidence" value="ECO:0007669"/>
    <property type="project" value="InterPro"/>
</dbReference>
<evidence type="ECO:0000313" key="2">
    <source>
        <dbReference type="EMBL" id="QHU18705.1"/>
    </source>
</evidence>
<dbReference type="EMBL" id="MN740936">
    <property type="protein sequence ID" value="QHU18705.1"/>
    <property type="molecule type" value="Genomic_DNA"/>
</dbReference>
<organism evidence="2">
    <name type="scientific">viral metagenome</name>
    <dbReference type="NCBI Taxonomy" id="1070528"/>
    <lineage>
        <taxon>unclassified sequences</taxon>
        <taxon>metagenomes</taxon>
        <taxon>organismal metagenomes</taxon>
    </lineage>
</organism>
<proteinExistence type="predicted"/>
<evidence type="ECO:0000259" key="1">
    <source>
        <dbReference type="Pfam" id="PF00080"/>
    </source>
</evidence>
<dbReference type="Pfam" id="PF00080">
    <property type="entry name" value="Sod_Cu"/>
    <property type="match status" value="1"/>
</dbReference>
<dbReference type="InterPro" id="IPR036423">
    <property type="entry name" value="SOD-like_Cu/Zn_dom_sf"/>
</dbReference>
<dbReference type="Gene3D" id="2.60.40.200">
    <property type="entry name" value="Superoxide dismutase, copper/zinc binding domain"/>
    <property type="match status" value="1"/>
</dbReference>
<dbReference type="SUPFAM" id="SSF49329">
    <property type="entry name" value="Cu,Zn superoxide dismutase-like"/>
    <property type="match status" value="1"/>
</dbReference>
<sequence>MAVAVIRTDTISGEVLAYESRNGVTLHVHFTKLPKGKHGCHIHKAGDLRGEGCKGLCEHYDKGKNNHGDGPFSKQERHTGDLGNIEIKEGQTEFKKRYQLSDVSVKDLWGRSIIIHEDEDDLGKGEWEDSKTTGHSGARIGCAIFGRLTCSALRHTQKRRG</sequence>
<reference evidence="2" key="1">
    <citation type="journal article" date="2020" name="Nature">
        <title>Giant virus diversity and host interactions through global metagenomics.</title>
        <authorList>
            <person name="Schulz F."/>
            <person name="Roux S."/>
            <person name="Paez-Espino D."/>
            <person name="Jungbluth S."/>
            <person name="Walsh D.A."/>
            <person name="Denef V.J."/>
            <person name="McMahon K.D."/>
            <person name="Konstantinidis K.T."/>
            <person name="Eloe-Fadrosh E.A."/>
            <person name="Kyrpides N.C."/>
            <person name="Woyke T."/>
        </authorList>
    </citation>
    <scope>NUCLEOTIDE SEQUENCE</scope>
    <source>
        <strain evidence="2">GVMAG-S-3300013006-158</strain>
    </source>
</reference>
<dbReference type="PRINTS" id="PR00068">
    <property type="entry name" value="CUZNDISMTASE"/>
</dbReference>
<accession>A0A6C0KL50</accession>
<dbReference type="InterPro" id="IPR001424">
    <property type="entry name" value="SOD_Cu_Zn_dom"/>
</dbReference>
<dbReference type="PANTHER" id="PTHR10003">
    <property type="entry name" value="SUPEROXIDE DISMUTASE CU-ZN -RELATED"/>
    <property type="match status" value="1"/>
</dbReference>
<protein>
    <recommendedName>
        <fullName evidence="1">Superoxide dismutase copper/zinc binding domain-containing protein</fullName>
    </recommendedName>
</protein>
<dbReference type="InterPro" id="IPR024134">
    <property type="entry name" value="SOD_Cu/Zn_/chaperone"/>
</dbReference>
<dbReference type="AlphaFoldDB" id="A0A6C0KL50"/>
<name>A0A6C0KL50_9ZZZZ</name>
<feature type="domain" description="Superoxide dismutase copper/zinc binding" evidence="1">
    <location>
        <begin position="12"/>
        <end position="144"/>
    </location>
</feature>